<dbReference type="InterPro" id="IPR001660">
    <property type="entry name" value="SAM"/>
</dbReference>
<dbReference type="Pfam" id="PF07647">
    <property type="entry name" value="SAM_2"/>
    <property type="match status" value="1"/>
</dbReference>
<accession>A0A8S1NTG6</accession>
<proteinExistence type="predicted"/>
<feature type="region of interest" description="Disordered" evidence="1">
    <location>
        <begin position="170"/>
        <end position="200"/>
    </location>
</feature>
<dbReference type="EMBL" id="CAJJDN010000059">
    <property type="protein sequence ID" value="CAD8092665.1"/>
    <property type="molecule type" value="Genomic_DNA"/>
</dbReference>
<reference evidence="3" key="1">
    <citation type="submission" date="2021-01" db="EMBL/GenBank/DDBJ databases">
        <authorList>
            <consortium name="Genoscope - CEA"/>
            <person name="William W."/>
        </authorList>
    </citation>
    <scope>NUCLEOTIDE SEQUENCE</scope>
</reference>
<organism evidence="3 4">
    <name type="scientific">Paramecium sonneborni</name>
    <dbReference type="NCBI Taxonomy" id="65129"/>
    <lineage>
        <taxon>Eukaryota</taxon>
        <taxon>Sar</taxon>
        <taxon>Alveolata</taxon>
        <taxon>Ciliophora</taxon>
        <taxon>Intramacronucleata</taxon>
        <taxon>Oligohymenophorea</taxon>
        <taxon>Peniculida</taxon>
        <taxon>Parameciidae</taxon>
        <taxon>Paramecium</taxon>
    </lineage>
</organism>
<protein>
    <recommendedName>
        <fullName evidence="2">SAM domain-containing protein</fullName>
    </recommendedName>
</protein>
<evidence type="ECO:0000313" key="4">
    <source>
        <dbReference type="Proteomes" id="UP000692954"/>
    </source>
</evidence>
<gene>
    <name evidence="3" type="ORF">PSON_ATCC_30995.1.T0590188</name>
</gene>
<feature type="region of interest" description="Disordered" evidence="1">
    <location>
        <begin position="34"/>
        <end position="83"/>
    </location>
</feature>
<evidence type="ECO:0000259" key="2">
    <source>
        <dbReference type="SMART" id="SM00454"/>
    </source>
</evidence>
<keyword evidence="4" id="KW-1185">Reference proteome</keyword>
<name>A0A8S1NTG6_9CILI</name>
<dbReference type="OrthoDB" id="301782at2759"/>
<evidence type="ECO:0000256" key="1">
    <source>
        <dbReference type="SAM" id="MobiDB-lite"/>
    </source>
</evidence>
<comment type="caution">
    <text evidence="3">The sequence shown here is derived from an EMBL/GenBank/DDBJ whole genome shotgun (WGS) entry which is preliminary data.</text>
</comment>
<sequence length="380" mass="44668">MIKNRGSSSNKTTNPFALQMQDEAKKMADKLAKLKQNLNSQKMERSQISKQSGDMTESSRWQNNTTNNNQILKDRPPSNKSEPIESFLKSIKLDTYVQKFKENGFEELDILFDIQKEQLQQMEIPLGHQIRLMKKIRELKQTTEVNEIDIQSESKYDQLEEPQIDLSFTKPIKRSNLQKERKSSAKKVTFQQNDKKDDYSSIQQSLHSSYLLNQLEDISNYLHENHIGEQSDISIQFNSEQNQQDNNNFSSISVSKQKPYDEKNVANLRIKKVACWNCFKLLVKDYLLIDSNEFCNQECYRKYNHLYLTQCVGCNQQFDIRNGIILNGCSFCNQQCSQKYDFQIMKDNNEEIQKQFLNFKGKEQQERFEIQNGDVDLNFD</sequence>
<feature type="domain" description="SAM" evidence="2">
    <location>
        <begin position="76"/>
        <end position="142"/>
    </location>
</feature>
<evidence type="ECO:0000313" key="3">
    <source>
        <dbReference type="EMBL" id="CAD8092665.1"/>
    </source>
</evidence>
<feature type="compositionally biased region" description="Polar residues" evidence="1">
    <location>
        <begin position="48"/>
        <end position="71"/>
    </location>
</feature>
<dbReference type="Proteomes" id="UP000692954">
    <property type="component" value="Unassembled WGS sequence"/>
</dbReference>
<dbReference type="AlphaFoldDB" id="A0A8S1NTG6"/>
<dbReference type="SMART" id="SM00454">
    <property type="entry name" value="SAM"/>
    <property type="match status" value="1"/>
</dbReference>